<dbReference type="PRINTS" id="PR00503">
    <property type="entry name" value="BROMODOMAIN"/>
</dbReference>
<evidence type="ECO:0000256" key="3">
    <source>
        <dbReference type="ARBA" id="ARBA00013184"/>
    </source>
</evidence>
<keyword evidence="4" id="KW-0808">Transferase</keyword>
<dbReference type="Pfam" id="PF00583">
    <property type="entry name" value="Acetyltransf_1"/>
    <property type="match status" value="1"/>
</dbReference>
<protein>
    <recommendedName>
        <fullName evidence="3">histone acetyltransferase</fullName>
        <ecNumber evidence="3">2.3.1.48</ecNumber>
    </recommendedName>
</protein>
<evidence type="ECO:0000256" key="8">
    <source>
        <dbReference type="ARBA" id="ARBA00023159"/>
    </source>
</evidence>
<comment type="similarity">
    <text evidence="2">Belongs to the acetyltransferase family. GCN5 subfamily.</text>
</comment>
<evidence type="ECO:0000256" key="7">
    <source>
        <dbReference type="ARBA" id="ARBA00023117"/>
    </source>
</evidence>
<dbReference type="Pfam" id="PF00439">
    <property type="entry name" value="Bromodomain"/>
    <property type="match status" value="1"/>
</dbReference>
<evidence type="ECO:0000259" key="14">
    <source>
        <dbReference type="PROSITE" id="PS50014"/>
    </source>
</evidence>
<keyword evidence="6" id="KW-0805">Transcription regulation</keyword>
<evidence type="ECO:0000256" key="4">
    <source>
        <dbReference type="ARBA" id="ARBA00022679"/>
    </source>
</evidence>
<gene>
    <name evidence="16" type="ORF">WJX84_008428</name>
</gene>
<dbReference type="SUPFAM" id="SSF47370">
    <property type="entry name" value="Bromodomain"/>
    <property type="match status" value="1"/>
</dbReference>
<dbReference type="PROSITE" id="PS51186">
    <property type="entry name" value="GNAT"/>
    <property type="match status" value="1"/>
</dbReference>
<accession>A0AAW1SVD5</accession>
<keyword evidence="5" id="KW-0156">Chromatin regulator</keyword>
<dbReference type="EMBL" id="JALJOV010000788">
    <property type="protein sequence ID" value="KAK9861252.1"/>
    <property type="molecule type" value="Genomic_DNA"/>
</dbReference>
<evidence type="ECO:0000256" key="5">
    <source>
        <dbReference type="ARBA" id="ARBA00022853"/>
    </source>
</evidence>
<organism evidence="16 17">
    <name type="scientific">Apatococcus fuscideae</name>
    <dbReference type="NCBI Taxonomy" id="2026836"/>
    <lineage>
        <taxon>Eukaryota</taxon>
        <taxon>Viridiplantae</taxon>
        <taxon>Chlorophyta</taxon>
        <taxon>core chlorophytes</taxon>
        <taxon>Trebouxiophyceae</taxon>
        <taxon>Chlorellales</taxon>
        <taxon>Chlorellaceae</taxon>
        <taxon>Apatococcus</taxon>
    </lineage>
</organism>
<dbReference type="PANTHER" id="PTHR45750">
    <property type="entry name" value="GH11602P"/>
    <property type="match status" value="1"/>
</dbReference>
<keyword evidence="11" id="KW-0012">Acyltransferase</keyword>
<dbReference type="GO" id="GO:0005634">
    <property type="term" value="C:nucleus"/>
    <property type="evidence" value="ECO:0007669"/>
    <property type="project" value="UniProtKB-SubCell"/>
</dbReference>
<keyword evidence="10" id="KW-0539">Nucleus</keyword>
<dbReference type="GO" id="GO:0000123">
    <property type="term" value="C:histone acetyltransferase complex"/>
    <property type="evidence" value="ECO:0007669"/>
    <property type="project" value="TreeGrafter"/>
</dbReference>
<evidence type="ECO:0000313" key="17">
    <source>
        <dbReference type="Proteomes" id="UP001485043"/>
    </source>
</evidence>
<dbReference type="PROSITE" id="PS00633">
    <property type="entry name" value="BROMODOMAIN_1"/>
    <property type="match status" value="1"/>
</dbReference>
<dbReference type="AlphaFoldDB" id="A0AAW1SVD5"/>
<dbReference type="Proteomes" id="UP001485043">
    <property type="component" value="Unassembled WGS sequence"/>
</dbReference>
<dbReference type="InterPro" id="IPR036427">
    <property type="entry name" value="Bromodomain-like_sf"/>
</dbReference>
<evidence type="ECO:0000256" key="2">
    <source>
        <dbReference type="ARBA" id="ARBA00008607"/>
    </source>
</evidence>
<dbReference type="SUPFAM" id="SSF55729">
    <property type="entry name" value="Acyl-CoA N-acyltransferases (Nat)"/>
    <property type="match status" value="1"/>
</dbReference>
<dbReference type="PANTHER" id="PTHR45750:SF3">
    <property type="entry name" value="HISTONE ACETYLTRANSFERASE"/>
    <property type="match status" value="1"/>
</dbReference>
<proteinExistence type="inferred from homology"/>
<keyword evidence="8" id="KW-0010">Activator</keyword>
<reference evidence="16 17" key="1">
    <citation type="journal article" date="2024" name="Nat. Commun.">
        <title>Phylogenomics reveals the evolutionary origins of lichenization in chlorophyte algae.</title>
        <authorList>
            <person name="Puginier C."/>
            <person name="Libourel C."/>
            <person name="Otte J."/>
            <person name="Skaloud P."/>
            <person name="Haon M."/>
            <person name="Grisel S."/>
            <person name="Petersen M."/>
            <person name="Berrin J.G."/>
            <person name="Delaux P.M."/>
            <person name="Dal Grande F."/>
            <person name="Keller J."/>
        </authorList>
    </citation>
    <scope>NUCLEOTIDE SEQUENCE [LARGE SCALE GENOMIC DNA]</scope>
    <source>
        <strain evidence="16 17">SAG 2523</strain>
    </source>
</reference>
<dbReference type="CDD" id="cd05509">
    <property type="entry name" value="Bromo_gcn5_like"/>
    <property type="match status" value="1"/>
</dbReference>
<evidence type="ECO:0000256" key="10">
    <source>
        <dbReference type="ARBA" id="ARBA00023242"/>
    </source>
</evidence>
<feature type="region of interest" description="Disordered" evidence="13">
    <location>
        <begin position="1"/>
        <end position="45"/>
    </location>
</feature>
<comment type="subcellular location">
    <subcellularLocation>
        <location evidence="1">Nucleus</location>
    </subcellularLocation>
</comment>
<evidence type="ECO:0000259" key="15">
    <source>
        <dbReference type="PROSITE" id="PS51186"/>
    </source>
</evidence>
<dbReference type="GO" id="GO:0045944">
    <property type="term" value="P:positive regulation of transcription by RNA polymerase II"/>
    <property type="evidence" value="ECO:0007669"/>
    <property type="project" value="TreeGrafter"/>
</dbReference>
<dbReference type="InterPro" id="IPR018359">
    <property type="entry name" value="Bromodomain_CS"/>
</dbReference>
<dbReference type="PROSITE" id="PS50014">
    <property type="entry name" value="BROMODOMAIN_2"/>
    <property type="match status" value="1"/>
</dbReference>
<evidence type="ECO:0000256" key="11">
    <source>
        <dbReference type="ARBA" id="ARBA00023315"/>
    </source>
</evidence>
<comment type="caution">
    <text evidence="16">The sequence shown here is derived from an EMBL/GenBank/DDBJ whole genome shotgun (WGS) entry which is preliminary data.</text>
</comment>
<dbReference type="SMART" id="SM00297">
    <property type="entry name" value="BROMO"/>
    <property type="match status" value="1"/>
</dbReference>
<keyword evidence="9" id="KW-0804">Transcription</keyword>
<dbReference type="Gene3D" id="3.40.630.30">
    <property type="match status" value="1"/>
</dbReference>
<evidence type="ECO:0000313" key="16">
    <source>
        <dbReference type="EMBL" id="KAK9861252.1"/>
    </source>
</evidence>
<evidence type="ECO:0000256" key="12">
    <source>
        <dbReference type="PROSITE-ProRule" id="PRU00035"/>
    </source>
</evidence>
<dbReference type="EC" id="2.3.1.48" evidence="3"/>
<sequence>MASPKKRKLDEIDAGKVTGTQPGPSRIGSESGGGASAGASVQVPFTPGAHSQRETVFQRQEHDGALSFQYACNDGDPYHSIWIICLKNIFSKQLPNMPRSYIARLLMDRSHRSVVVVRRGTQVVGGITYRPFHSQGFGEIAFCAVTAPEQVKGFGARLMNWTKEYARMHDSLQYFLTYADNNAVGYFSKQGFTTGITMPKDQWHGWIKDYDGGTLMEGRIHSTLAFVRFPQMLRCQRQALDAAIRSLSRCHIVYPGLSHSGPDGQCIHIPIDQIPGVKEAGWSAEQQPVPRLRLLLDRTVSEPTPSNLQRFMSLVLAALQAQEESWPFREPVPADEVPDYYTIIKNPVDLSLVEKRLSSARYYLTLDIFLADLRRMISNCHIYNGADTVYYKQGSKLESFLDQYLMSHVLMDQTG</sequence>
<keyword evidence="7 12" id="KW-0103">Bromodomain</keyword>
<dbReference type="InterPro" id="IPR001487">
    <property type="entry name" value="Bromodomain"/>
</dbReference>
<evidence type="ECO:0000256" key="9">
    <source>
        <dbReference type="ARBA" id="ARBA00023163"/>
    </source>
</evidence>
<dbReference type="Gene3D" id="1.20.920.10">
    <property type="entry name" value="Bromodomain-like"/>
    <property type="match status" value="1"/>
</dbReference>
<evidence type="ECO:0000256" key="6">
    <source>
        <dbReference type="ARBA" id="ARBA00023015"/>
    </source>
</evidence>
<dbReference type="GO" id="GO:0010484">
    <property type="term" value="F:histone H3 acetyltransferase activity"/>
    <property type="evidence" value="ECO:0007669"/>
    <property type="project" value="TreeGrafter"/>
</dbReference>
<dbReference type="InterPro" id="IPR000182">
    <property type="entry name" value="GNAT_dom"/>
</dbReference>
<name>A0AAW1SVD5_9CHLO</name>
<evidence type="ECO:0000256" key="1">
    <source>
        <dbReference type="ARBA" id="ARBA00004123"/>
    </source>
</evidence>
<keyword evidence="17" id="KW-1185">Reference proteome</keyword>
<dbReference type="InterPro" id="IPR016181">
    <property type="entry name" value="Acyl_CoA_acyltransferase"/>
</dbReference>
<feature type="domain" description="Bromo" evidence="14">
    <location>
        <begin position="320"/>
        <end position="391"/>
    </location>
</feature>
<dbReference type="InterPro" id="IPR037800">
    <property type="entry name" value="GCN5"/>
</dbReference>
<dbReference type="CDD" id="cd04301">
    <property type="entry name" value="NAT_SF"/>
    <property type="match status" value="1"/>
</dbReference>
<feature type="domain" description="N-acetyltransferase" evidence="15">
    <location>
        <begin position="73"/>
        <end position="211"/>
    </location>
</feature>
<evidence type="ECO:0000256" key="13">
    <source>
        <dbReference type="SAM" id="MobiDB-lite"/>
    </source>
</evidence>